<evidence type="ECO:0008006" key="3">
    <source>
        <dbReference type="Google" id="ProtNLM"/>
    </source>
</evidence>
<reference evidence="2" key="1">
    <citation type="submission" date="2016-02" db="EMBL/GenBank/DDBJ databases">
        <authorList>
            <person name="liu f."/>
        </authorList>
    </citation>
    <scope>NUCLEOTIDE SEQUENCE [LARGE SCALE GENOMIC DNA]</scope>
</reference>
<evidence type="ECO:0000313" key="1">
    <source>
        <dbReference type="EMBL" id="SAY38440.1"/>
    </source>
</evidence>
<gene>
    <name evidence="1" type="ORF">FLM9_323</name>
</gene>
<dbReference type="Proteomes" id="UP000182631">
    <property type="component" value="Unassembled WGS sequence"/>
</dbReference>
<name>A0A164ZQ44_9SYNE</name>
<feature type="non-terminal residue" evidence="1">
    <location>
        <position position="100"/>
    </location>
</feature>
<sequence>MPLLLVLVFWGGQLVLSPEARYRFSRPGNVLVLGIDPIGANADVVVALLMEQDQMRIIQIPRDTFTHSEALGSWKIGELYGLAGAEAVQEQVAVLVDADF</sequence>
<dbReference type="EMBL" id="FITM01000034">
    <property type="protein sequence ID" value="SAY38440.1"/>
    <property type="molecule type" value="Genomic_DNA"/>
</dbReference>
<protein>
    <recommendedName>
        <fullName evidence="3">Cell envelope-related transcriptional attenuator domain-containing protein</fullName>
    </recommendedName>
</protein>
<dbReference type="AlphaFoldDB" id="A0A164ZQ44"/>
<accession>A0A164ZQ44</accession>
<evidence type="ECO:0000313" key="2">
    <source>
        <dbReference type="Proteomes" id="UP000182631"/>
    </source>
</evidence>
<dbReference type="Gene3D" id="3.30.420.590">
    <property type="match status" value="1"/>
</dbReference>
<proteinExistence type="predicted"/>
<organism evidence="1 2">
    <name type="scientific">Candidatus Synechococcus spongiarum</name>
    <dbReference type="NCBI Taxonomy" id="431041"/>
    <lineage>
        <taxon>Bacteria</taxon>
        <taxon>Bacillati</taxon>
        <taxon>Cyanobacteriota</taxon>
        <taxon>Cyanophyceae</taxon>
        <taxon>Synechococcales</taxon>
        <taxon>Synechococcaceae</taxon>
        <taxon>Synechococcus</taxon>
    </lineage>
</organism>
<keyword evidence="2" id="KW-1185">Reference proteome</keyword>